<name>A0A017S515_ASPRC</name>
<dbReference type="GeneID" id="63701735"/>
<dbReference type="EMBL" id="KK088439">
    <property type="protein sequence ID" value="EYE92093.1"/>
    <property type="molecule type" value="Genomic_DNA"/>
</dbReference>
<keyword evidence="3" id="KW-1185">Reference proteome</keyword>
<dbReference type="HOGENOM" id="CLU_930980_0_0_1"/>
<gene>
    <name evidence="2" type="ORF">EURHEDRAFT_517915</name>
</gene>
<dbReference type="RefSeq" id="XP_040635781.1">
    <property type="nucleotide sequence ID" value="XM_040786611.1"/>
</dbReference>
<sequence>MTITHSNKPSKVKSLCEEARENGYDESLGWWKSVSLRSPVKVKIVKVCRLNSVKNSNTEISLRCIFWMQKNIQEVEVMVLPDDSSSEIEEIRAWLKQYSVKVHCGAGYDEEGTLQPCQMRLGCLNVEMDGYEEFPYFYCSLEHYHKLRLRKHRLECRDAMLEFYWNSRGRKSGLVTSYSNLKTTRFLDAADGGYGESIPALLLIDGWHMKRLLIMICFAVLISLVVTVLAAAVGKSIDTGLTAGSYTLALVAILIATLSFFSAIL</sequence>
<protein>
    <submittedName>
        <fullName evidence="2">Uncharacterized protein</fullName>
    </submittedName>
</protein>
<keyword evidence="1" id="KW-1133">Transmembrane helix</keyword>
<dbReference type="AlphaFoldDB" id="A0A017S515"/>
<evidence type="ECO:0000313" key="2">
    <source>
        <dbReference type="EMBL" id="EYE92093.1"/>
    </source>
</evidence>
<evidence type="ECO:0000313" key="3">
    <source>
        <dbReference type="Proteomes" id="UP000019804"/>
    </source>
</evidence>
<feature type="transmembrane region" description="Helical" evidence="1">
    <location>
        <begin position="212"/>
        <end position="233"/>
    </location>
</feature>
<accession>A0A017S515</accession>
<dbReference type="Proteomes" id="UP000019804">
    <property type="component" value="Unassembled WGS sequence"/>
</dbReference>
<reference evidence="3" key="1">
    <citation type="journal article" date="2014" name="Nat. Commun.">
        <title>Genomic adaptations of the halophilic Dead Sea filamentous fungus Eurotium rubrum.</title>
        <authorList>
            <person name="Kis-Papo T."/>
            <person name="Weig A.R."/>
            <person name="Riley R."/>
            <person name="Persoh D."/>
            <person name="Salamov A."/>
            <person name="Sun H."/>
            <person name="Lipzen A."/>
            <person name="Wasser S.P."/>
            <person name="Rambold G."/>
            <person name="Grigoriev I.V."/>
            <person name="Nevo E."/>
        </authorList>
    </citation>
    <scope>NUCLEOTIDE SEQUENCE [LARGE SCALE GENOMIC DNA]</scope>
    <source>
        <strain evidence="3">CBS 135680</strain>
    </source>
</reference>
<keyword evidence="1" id="KW-0812">Transmembrane</keyword>
<keyword evidence="1" id="KW-0472">Membrane</keyword>
<organism evidence="2 3">
    <name type="scientific">Aspergillus ruber (strain CBS 135680)</name>
    <dbReference type="NCBI Taxonomy" id="1388766"/>
    <lineage>
        <taxon>Eukaryota</taxon>
        <taxon>Fungi</taxon>
        <taxon>Dikarya</taxon>
        <taxon>Ascomycota</taxon>
        <taxon>Pezizomycotina</taxon>
        <taxon>Eurotiomycetes</taxon>
        <taxon>Eurotiomycetidae</taxon>
        <taxon>Eurotiales</taxon>
        <taxon>Aspergillaceae</taxon>
        <taxon>Aspergillus</taxon>
        <taxon>Aspergillus subgen. Aspergillus</taxon>
    </lineage>
</organism>
<dbReference type="OrthoDB" id="4495745at2759"/>
<feature type="transmembrane region" description="Helical" evidence="1">
    <location>
        <begin position="245"/>
        <end position="264"/>
    </location>
</feature>
<evidence type="ECO:0000256" key="1">
    <source>
        <dbReference type="SAM" id="Phobius"/>
    </source>
</evidence>
<proteinExistence type="predicted"/>